<dbReference type="Pfam" id="PF01814">
    <property type="entry name" value="Hemerythrin"/>
    <property type="match status" value="1"/>
</dbReference>
<reference evidence="2" key="1">
    <citation type="submission" date="2021-12" db="EMBL/GenBank/DDBJ databases">
        <title>Discovery of the Pendulisporaceae a myxobacterial family with distinct sporulation behavior and unique specialized metabolism.</title>
        <authorList>
            <person name="Garcia R."/>
            <person name="Popoff A."/>
            <person name="Bader C.D."/>
            <person name="Loehr J."/>
            <person name="Walesch S."/>
            <person name="Walt C."/>
            <person name="Boldt J."/>
            <person name="Bunk B."/>
            <person name="Haeckl F.J.F.P.J."/>
            <person name="Gunesch A.P."/>
            <person name="Birkelbach J."/>
            <person name="Nuebel U."/>
            <person name="Pietschmann T."/>
            <person name="Bach T."/>
            <person name="Mueller R."/>
        </authorList>
    </citation>
    <scope>NUCLEOTIDE SEQUENCE</scope>
    <source>
        <strain evidence="2">MSr11367</strain>
    </source>
</reference>
<name>A0ABZ2L8F3_9BACT</name>
<keyword evidence="3" id="KW-1185">Reference proteome</keyword>
<evidence type="ECO:0000313" key="3">
    <source>
        <dbReference type="Proteomes" id="UP001374803"/>
    </source>
</evidence>
<organism evidence="2 3">
    <name type="scientific">Pendulispora rubella</name>
    <dbReference type="NCBI Taxonomy" id="2741070"/>
    <lineage>
        <taxon>Bacteria</taxon>
        <taxon>Pseudomonadati</taxon>
        <taxon>Myxococcota</taxon>
        <taxon>Myxococcia</taxon>
        <taxon>Myxococcales</taxon>
        <taxon>Sorangiineae</taxon>
        <taxon>Pendulisporaceae</taxon>
        <taxon>Pendulispora</taxon>
    </lineage>
</organism>
<dbReference type="PANTHER" id="PTHR35585">
    <property type="entry name" value="HHE DOMAIN PROTEIN (AFU_ORTHOLOGUE AFUA_4G00730)"/>
    <property type="match status" value="1"/>
</dbReference>
<dbReference type="Gene3D" id="1.20.120.520">
    <property type="entry name" value="nmb1532 protein domain like"/>
    <property type="match status" value="1"/>
</dbReference>
<evidence type="ECO:0000259" key="1">
    <source>
        <dbReference type="Pfam" id="PF01814"/>
    </source>
</evidence>
<dbReference type="EMBL" id="CP089983">
    <property type="protein sequence ID" value="WXB06640.1"/>
    <property type="molecule type" value="Genomic_DNA"/>
</dbReference>
<sequence length="175" mass="19782">MKATTLLREQHQQVKGIFEKLEKKNGNAATLVRQLANALAGHMAIEQQLFYPAIREVDKDHVDEGYEEHAVAELELKRLLRTDPADPNFKSRVTVLKELIEHHVKEEEQELFPKVEKKLDAGKLEALGAQLEKLFNDVQKDGYDTLSTEELTTTSSDTFRRAVGDTSRGSQAVAR</sequence>
<dbReference type="CDD" id="cd12108">
    <property type="entry name" value="Hr-like"/>
    <property type="match status" value="1"/>
</dbReference>
<gene>
    <name evidence="2" type="ORF">LVJ94_05235</name>
</gene>
<accession>A0ABZ2L8F3</accession>
<feature type="domain" description="Hemerythrin-like" evidence="1">
    <location>
        <begin position="4"/>
        <end position="115"/>
    </location>
</feature>
<proteinExistence type="predicted"/>
<dbReference type="RefSeq" id="WP_394836293.1">
    <property type="nucleotide sequence ID" value="NZ_CP089929.1"/>
</dbReference>
<evidence type="ECO:0000313" key="2">
    <source>
        <dbReference type="EMBL" id="WXB06640.1"/>
    </source>
</evidence>
<protein>
    <submittedName>
        <fullName evidence="2">Hemerythrin domain-containing protein</fullName>
    </submittedName>
</protein>
<dbReference type="PANTHER" id="PTHR35585:SF1">
    <property type="entry name" value="HHE DOMAIN PROTEIN (AFU_ORTHOLOGUE AFUA_4G00730)"/>
    <property type="match status" value="1"/>
</dbReference>
<dbReference type="Proteomes" id="UP001374803">
    <property type="component" value="Chromosome"/>
</dbReference>
<dbReference type="InterPro" id="IPR012312">
    <property type="entry name" value="Hemerythrin-like"/>
</dbReference>